<dbReference type="EMBL" id="MTEJ01000135">
    <property type="protein sequence ID" value="OQX09699.1"/>
    <property type="molecule type" value="Genomic_DNA"/>
</dbReference>
<gene>
    <name evidence="3" type="ORF">BWK73_22080</name>
</gene>
<dbReference type="SMART" id="SM00490">
    <property type="entry name" value="HELICc"/>
    <property type="match status" value="1"/>
</dbReference>
<dbReference type="InterPro" id="IPR027417">
    <property type="entry name" value="P-loop_NTPase"/>
</dbReference>
<name>A0A1Y1QNB6_9GAMM</name>
<sequence>MNFNNLLSRADDTALQDLLGADLIRLILLLDSKLATPQHLRKLIISYRTPYCLLSSKDTRNILFDLLPVNQAKLLLQVLGSGCVQNDIYVSLKNINIRKGSDKEKAIFDFFEISLPIITTEEEKSSVSQSNAQYSLFSHQRYASRKVNNLLESNTKRVVLHMPTGSGKTRTAMNIIADHLRKNEPTLVIWLAHSEELCEQAASEFEKAWGSLGNRSVDIFRFWGDRSIDIDNIKDGILIGGLSKVYSATKNSLNFIITLSNRTSLVVIDEAHSAIAETYKLILDALVIMRHPNPALLGLTATPGRTWADIHVDEQLSSFFSRQKVTLDIEGYANPVDYLVDQQYLAKAIYKPLFYESGTNFNDSDLIKIQENFDVPDSILDCLAEDEKRNLAIVSSIEILTKSHQRIIVFSTTVKHSDLLAAILQLRGYRAYSVTGKTDKNLRKNIINNFKEKTDDIQIICNFGVLTTGFDVPIISAALIARPTKSLVLYSQMVGRAIRGRKAGGNETAEIITVVDHSLPGFGSVAEAFNNWEDIWA</sequence>
<comment type="caution">
    <text evidence="3">The sequence shown here is derived from an EMBL/GenBank/DDBJ whole genome shotgun (WGS) entry which is preliminary data.</text>
</comment>
<dbReference type="InterPro" id="IPR001650">
    <property type="entry name" value="Helicase_C-like"/>
</dbReference>
<dbReference type="GO" id="GO:0003677">
    <property type="term" value="F:DNA binding"/>
    <property type="evidence" value="ECO:0007669"/>
    <property type="project" value="InterPro"/>
</dbReference>
<dbReference type="Proteomes" id="UP000192491">
    <property type="component" value="Unassembled WGS sequence"/>
</dbReference>
<organism evidence="3 4">
    <name type="scientific">Thiothrix lacustris</name>
    <dbReference type="NCBI Taxonomy" id="525917"/>
    <lineage>
        <taxon>Bacteria</taxon>
        <taxon>Pseudomonadati</taxon>
        <taxon>Pseudomonadota</taxon>
        <taxon>Gammaproteobacteria</taxon>
        <taxon>Thiotrichales</taxon>
        <taxon>Thiotrichaceae</taxon>
        <taxon>Thiothrix</taxon>
    </lineage>
</organism>
<dbReference type="GO" id="GO:0016787">
    <property type="term" value="F:hydrolase activity"/>
    <property type="evidence" value="ECO:0007669"/>
    <property type="project" value="InterPro"/>
</dbReference>
<dbReference type="InterPro" id="IPR050742">
    <property type="entry name" value="Helicase_Restrict-Modif_Enz"/>
</dbReference>
<feature type="domain" description="Helicase C-terminal" evidence="2">
    <location>
        <begin position="392"/>
        <end position="537"/>
    </location>
</feature>
<dbReference type="InterPro" id="IPR006935">
    <property type="entry name" value="Helicase/UvrB_N"/>
</dbReference>
<dbReference type="SUPFAM" id="SSF52540">
    <property type="entry name" value="P-loop containing nucleoside triphosphate hydrolases"/>
    <property type="match status" value="1"/>
</dbReference>
<keyword evidence="3" id="KW-0378">Hydrolase</keyword>
<dbReference type="PROSITE" id="PS51192">
    <property type="entry name" value="HELICASE_ATP_BIND_1"/>
    <property type="match status" value="1"/>
</dbReference>
<evidence type="ECO:0000259" key="1">
    <source>
        <dbReference type="PROSITE" id="PS51192"/>
    </source>
</evidence>
<dbReference type="PANTHER" id="PTHR47396">
    <property type="entry name" value="TYPE I RESTRICTION ENZYME ECOKI R PROTEIN"/>
    <property type="match status" value="1"/>
</dbReference>
<protein>
    <submittedName>
        <fullName evidence="3">Restriction endonuclease</fullName>
    </submittedName>
</protein>
<dbReference type="GO" id="GO:0005829">
    <property type="term" value="C:cytosol"/>
    <property type="evidence" value="ECO:0007669"/>
    <property type="project" value="TreeGrafter"/>
</dbReference>
<accession>A0A1Y1QNB6</accession>
<proteinExistence type="predicted"/>
<dbReference type="SMART" id="SM00487">
    <property type="entry name" value="DEXDc"/>
    <property type="match status" value="1"/>
</dbReference>
<dbReference type="AlphaFoldDB" id="A0A1Y1QNB6"/>
<feature type="domain" description="Helicase ATP-binding" evidence="1">
    <location>
        <begin position="149"/>
        <end position="303"/>
    </location>
</feature>
<dbReference type="GO" id="GO:0004519">
    <property type="term" value="F:endonuclease activity"/>
    <property type="evidence" value="ECO:0007669"/>
    <property type="project" value="UniProtKB-KW"/>
</dbReference>
<dbReference type="Pfam" id="PF00271">
    <property type="entry name" value="Helicase_C"/>
    <property type="match status" value="1"/>
</dbReference>
<dbReference type="InterPro" id="IPR014001">
    <property type="entry name" value="Helicase_ATP-bd"/>
</dbReference>
<evidence type="ECO:0000313" key="4">
    <source>
        <dbReference type="Proteomes" id="UP000192491"/>
    </source>
</evidence>
<reference evidence="3 4" key="1">
    <citation type="submission" date="2017-01" db="EMBL/GenBank/DDBJ databases">
        <title>Novel large sulfur bacteria in the metagenomes of groundwater-fed chemosynthetic microbial mats in the Lake Huron basin.</title>
        <authorList>
            <person name="Sharrar A.M."/>
            <person name="Flood B.E."/>
            <person name="Bailey J.V."/>
            <person name="Jones D.S."/>
            <person name="Biddanda B."/>
            <person name="Ruberg S.A."/>
            <person name="Marcus D.N."/>
            <person name="Dick G.J."/>
        </authorList>
    </citation>
    <scope>NUCLEOTIDE SEQUENCE [LARGE SCALE GENOMIC DNA]</scope>
    <source>
        <strain evidence="3">A8</strain>
    </source>
</reference>
<evidence type="ECO:0000313" key="3">
    <source>
        <dbReference type="EMBL" id="OQX09699.1"/>
    </source>
</evidence>
<dbReference type="GO" id="GO:0005524">
    <property type="term" value="F:ATP binding"/>
    <property type="evidence" value="ECO:0007669"/>
    <property type="project" value="InterPro"/>
</dbReference>
<dbReference type="PROSITE" id="PS51194">
    <property type="entry name" value="HELICASE_CTER"/>
    <property type="match status" value="1"/>
</dbReference>
<evidence type="ECO:0000259" key="2">
    <source>
        <dbReference type="PROSITE" id="PS51194"/>
    </source>
</evidence>
<keyword evidence="3" id="KW-0540">Nuclease</keyword>
<dbReference type="Gene3D" id="3.40.50.300">
    <property type="entry name" value="P-loop containing nucleotide triphosphate hydrolases"/>
    <property type="match status" value="2"/>
</dbReference>
<dbReference type="PANTHER" id="PTHR47396:SF1">
    <property type="entry name" value="ATP-DEPENDENT HELICASE IRC3-RELATED"/>
    <property type="match status" value="1"/>
</dbReference>
<keyword evidence="3" id="KW-0255">Endonuclease</keyword>
<dbReference type="Pfam" id="PF04851">
    <property type="entry name" value="ResIII"/>
    <property type="match status" value="1"/>
</dbReference>